<dbReference type="Proteomes" id="UP000829398">
    <property type="component" value="Chromosome 4"/>
</dbReference>
<evidence type="ECO:0000313" key="1">
    <source>
        <dbReference type="EMBL" id="KAH9769649.1"/>
    </source>
</evidence>
<keyword evidence="2" id="KW-1185">Reference proteome</keyword>
<accession>A0ACB8L867</accession>
<gene>
    <name evidence="1" type="ORF">KPL71_012098</name>
</gene>
<organism evidence="1 2">
    <name type="scientific">Citrus sinensis</name>
    <name type="common">Sweet orange</name>
    <name type="synonym">Citrus aurantium var. sinensis</name>
    <dbReference type="NCBI Taxonomy" id="2711"/>
    <lineage>
        <taxon>Eukaryota</taxon>
        <taxon>Viridiplantae</taxon>
        <taxon>Streptophyta</taxon>
        <taxon>Embryophyta</taxon>
        <taxon>Tracheophyta</taxon>
        <taxon>Spermatophyta</taxon>
        <taxon>Magnoliopsida</taxon>
        <taxon>eudicotyledons</taxon>
        <taxon>Gunneridae</taxon>
        <taxon>Pentapetalae</taxon>
        <taxon>rosids</taxon>
        <taxon>malvids</taxon>
        <taxon>Sapindales</taxon>
        <taxon>Rutaceae</taxon>
        <taxon>Aurantioideae</taxon>
        <taxon>Citrus</taxon>
    </lineage>
</organism>
<comment type="caution">
    <text evidence="1">The sequence shown here is derived from an EMBL/GenBank/DDBJ whole genome shotgun (WGS) entry which is preliminary data.</text>
</comment>
<proteinExistence type="predicted"/>
<evidence type="ECO:0000313" key="2">
    <source>
        <dbReference type="Proteomes" id="UP000829398"/>
    </source>
</evidence>
<protein>
    <submittedName>
        <fullName evidence="1">Eyes absent-like</fullName>
    </submittedName>
</protein>
<sequence>MDATLTKVFIWDMDETLILLKSLLNGTFAQSFNDLKDADKGVQLGRMWENHILNVCDECFFYEQIENNNTPFLDALKQYDDGRDLSDYEFDRDGLCPPFDDLSLKKIAYRHRAIAHKYKEGLQNIFDKEMLRVWDELYDMTDEYTDRWLSSARVLLEQCSSGKEVSTSSLGLASLDSADTKSEHVNILVTSGSLIPSLRVESLNLLHHSLVIFSSNPEDADLRRALTVIISPKNAFHSLLAFGQNITFRSFPNRQCLLMYFYSRVWFVPRQHVTGIGGYESKIGFISGSDMVKCNSFVFASCVLYHCSWEVGKLQCFQWIKERFNNPNVQFCVIGDGWEEGEAAQAMQWPFVKIDLGPGSCHRFPGLSLRTLGCYLSVVYGSPSDETDEE</sequence>
<reference evidence="2" key="1">
    <citation type="journal article" date="2023" name="Hortic. Res.">
        <title>A chromosome-level phased genome enabling allele-level studies in sweet orange: a case study on citrus Huanglongbing tolerance.</title>
        <authorList>
            <person name="Wu B."/>
            <person name="Yu Q."/>
            <person name="Deng Z."/>
            <person name="Duan Y."/>
            <person name="Luo F."/>
            <person name="Gmitter F. Jr."/>
        </authorList>
    </citation>
    <scope>NUCLEOTIDE SEQUENCE [LARGE SCALE GENOMIC DNA]</scope>
    <source>
        <strain evidence="2">cv. Valencia</strain>
    </source>
</reference>
<name>A0ACB8L867_CITSI</name>
<dbReference type="EMBL" id="CM039173">
    <property type="protein sequence ID" value="KAH9769649.1"/>
    <property type="molecule type" value="Genomic_DNA"/>
</dbReference>